<dbReference type="EMBL" id="JAENIJ010000068">
    <property type="protein sequence ID" value="MBK1884643.1"/>
    <property type="molecule type" value="Genomic_DNA"/>
</dbReference>
<name>A0A934SG98_9BACT</name>
<proteinExistence type="predicted"/>
<evidence type="ECO:0000313" key="2">
    <source>
        <dbReference type="Proteomes" id="UP000603141"/>
    </source>
</evidence>
<sequence>MKLEEIQKCALDLPDSDRAVLAAELLVSLPAVLVDEDDGVAEATRRSKELENDPSMGCSWEEIKRSLGR</sequence>
<comment type="caution">
    <text evidence="1">The sequence shown here is derived from an EMBL/GenBank/DDBJ whole genome shotgun (WGS) entry which is preliminary data.</text>
</comment>
<protein>
    <submittedName>
        <fullName evidence="1">Addiction module protein</fullName>
    </submittedName>
</protein>
<gene>
    <name evidence="1" type="ORF">JIN85_19665</name>
</gene>
<accession>A0A934SG98</accession>
<dbReference type="InterPro" id="IPR013406">
    <property type="entry name" value="CHP02574_addiction_mod"/>
</dbReference>
<evidence type="ECO:0000313" key="1">
    <source>
        <dbReference type="EMBL" id="MBK1884643.1"/>
    </source>
</evidence>
<keyword evidence="2" id="KW-1185">Reference proteome</keyword>
<dbReference type="Pfam" id="PF09720">
    <property type="entry name" value="Unstab_antitox"/>
    <property type="match status" value="1"/>
</dbReference>
<organism evidence="1 2">
    <name type="scientific">Luteolibacter pohnpeiensis</name>
    <dbReference type="NCBI Taxonomy" id="454153"/>
    <lineage>
        <taxon>Bacteria</taxon>
        <taxon>Pseudomonadati</taxon>
        <taxon>Verrucomicrobiota</taxon>
        <taxon>Verrucomicrobiia</taxon>
        <taxon>Verrucomicrobiales</taxon>
        <taxon>Verrucomicrobiaceae</taxon>
        <taxon>Luteolibacter</taxon>
    </lineage>
</organism>
<dbReference type="AlphaFoldDB" id="A0A934SG98"/>
<reference evidence="1" key="1">
    <citation type="submission" date="2021-01" db="EMBL/GenBank/DDBJ databases">
        <title>Modified the classification status of verrucomicrobia.</title>
        <authorList>
            <person name="Feng X."/>
        </authorList>
    </citation>
    <scope>NUCLEOTIDE SEQUENCE</scope>
    <source>
        <strain evidence="1">KCTC 22041</strain>
    </source>
</reference>
<dbReference type="Proteomes" id="UP000603141">
    <property type="component" value="Unassembled WGS sequence"/>
</dbReference>
<dbReference type="RefSeq" id="WP_200274031.1">
    <property type="nucleotide sequence ID" value="NZ_JAENIJ010000068.1"/>
</dbReference>